<name>A0A2N1JCC5_9BASI</name>
<dbReference type="EMBL" id="KZ454990">
    <property type="protein sequence ID" value="PKI84187.1"/>
    <property type="molecule type" value="Genomic_DNA"/>
</dbReference>
<evidence type="ECO:0000259" key="1">
    <source>
        <dbReference type="Pfam" id="PF08547"/>
    </source>
</evidence>
<dbReference type="GO" id="GO:0010257">
    <property type="term" value="P:NADH dehydrogenase complex assembly"/>
    <property type="evidence" value="ECO:0007669"/>
    <property type="project" value="TreeGrafter"/>
</dbReference>
<dbReference type="STRING" id="2020962.A0A2N1JCC5"/>
<feature type="domain" description="NADH:ubiquinone oxidoreductase intermediate-associated protein 30" evidence="1">
    <location>
        <begin position="19"/>
        <end position="110"/>
    </location>
</feature>
<proteinExistence type="predicted"/>
<dbReference type="OrthoDB" id="42561at2759"/>
<dbReference type="GO" id="GO:0006120">
    <property type="term" value="P:mitochondrial electron transport, NADH to ubiquinone"/>
    <property type="evidence" value="ECO:0007669"/>
    <property type="project" value="TreeGrafter"/>
</dbReference>
<feature type="domain" description="NADH:ubiquinone oxidoreductase intermediate-associated protein 30" evidence="1">
    <location>
        <begin position="159"/>
        <end position="225"/>
    </location>
</feature>
<keyword evidence="3" id="KW-1185">Reference proteome</keyword>
<dbReference type="Proteomes" id="UP000232875">
    <property type="component" value="Unassembled WGS sequence"/>
</dbReference>
<dbReference type="Pfam" id="PF08547">
    <property type="entry name" value="CIA30"/>
    <property type="match status" value="2"/>
</dbReference>
<sequence>MDVSTADLAKDVMPLYTMTNAKQIAEIATGSDADIGGLSRCHIAHDSDTTPDGKSVGYGRFYGTISAQIPRKSALERSGYAAFRNKSRPKLFGTEVWDTLYYPYIALRVRNKTPMPEQAHSSLRSALHADDQAGPTERAIAALGINVPGQHKYNNHGPLFFVNIKTDGPVTTDLYQHRLFLDNDTSWRTITLPLDAFVLTNTGVVADQQISMMRERILSVGISVLLTPPQLVGDPEELDGEDDDEISALRHDDPARGSKRDASFTFDLDVQGFWVVESPEKVHEISMQE</sequence>
<dbReference type="PANTHER" id="PTHR13194">
    <property type="entry name" value="COMPLEX I INTERMEDIATE-ASSOCIATED PROTEIN 30"/>
    <property type="match status" value="1"/>
</dbReference>
<dbReference type="GO" id="GO:0051082">
    <property type="term" value="F:unfolded protein binding"/>
    <property type="evidence" value="ECO:0007669"/>
    <property type="project" value="TreeGrafter"/>
</dbReference>
<dbReference type="PANTHER" id="PTHR13194:SF18">
    <property type="entry name" value="COMPLEX I INTERMEDIATE-ASSOCIATED PROTEIN 30, MITOCHONDRIAL"/>
    <property type="match status" value="1"/>
</dbReference>
<evidence type="ECO:0000313" key="2">
    <source>
        <dbReference type="EMBL" id="PKI84187.1"/>
    </source>
</evidence>
<evidence type="ECO:0000313" key="3">
    <source>
        <dbReference type="Proteomes" id="UP000232875"/>
    </source>
</evidence>
<dbReference type="InterPro" id="IPR013857">
    <property type="entry name" value="NADH-UbQ_OxRdtase-assoc_prot30"/>
</dbReference>
<protein>
    <recommendedName>
        <fullName evidence="1">NADH:ubiquinone oxidoreductase intermediate-associated protein 30 domain-containing protein</fullName>
    </recommendedName>
</protein>
<gene>
    <name evidence="2" type="ORF">MVES_002208</name>
</gene>
<dbReference type="AlphaFoldDB" id="A0A2N1JCC5"/>
<organism evidence="2 3">
    <name type="scientific">Malassezia vespertilionis</name>
    <dbReference type="NCBI Taxonomy" id="2020962"/>
    <lineage>
        <taxon>Eukaryota</taxon>
        <taxon>Fungi</taxon>
        <taxon>Dikarya</taxon>
        <taxon>Basidiomycota</taxon>
        <taxon>Ustilaginomycotina</taxon>
        <taxon>Malasseziomycetes</taxon>
        <taxon>Malasseziales</taxon>
        <taxon>Malasseziaceae</taxon>
        <taxon>Malassezia</taxon>
    </lineage>
</organism>
<accession>A0A2N1JCC5</accession>
<dbReference type="InterPro" id="IPR039131">
    <property type="entry name" value="NDUFAF1"/>
</dbReference>
<reference evidence="2 3" key="1">
    <citation type="submission" date="2017-10" db="EMBL/GenBank/DDBJ databases">
        <title>A novel species of cold-tolerant Malassezia isolated from bats.</title>
        <authorList>
            <person name="Lorch J.M."/>
            <person name="Palmer J.M."/>
            <person name="Vanderwolf K.J."/>
            <person name="Schmidt K.Z."/>
            <person name="Verant M.L."/>
            <person name="Weller T.J."/>
            <person name="Blehert D.S."/>
        </authorList>
    </citation>
    <scope>NUCLEOTIDE SEQUENCE [LARGE SCALE GENOMIC DNA]</scope>
    <source>
        <strain evidence="2 3">NWHC:44797-103</strain>
    </source>
</reference>
<dbReference type="GO" id="GO:0005739">
    <property type="term" value="C:mitochondrion"/>
    <property type="evidence" value="ECO:0007669"/>
    <property type="project" value="TreeGrafter"/>
</dbReference>